<comment type="caution">
    <text evidence="6">The sequence shown here is derived from an EMBL/GenBank/DDBJ whole genome shotgun (WGS) entry which is preliminary data.</text>
</comment>
<dbReference type="PANTHER" id="PTHR30154">
    <property type="entry name" value="LEUCINE-RESPONSIVE REGULATORY PROTEIN"/>
    <property type="match status" value="1"/>
</dbReference>
<feature type="compositionally biased region" description="Polar residues" evidence="4">
    <location>
        <begin position="154"/>
        <end position="168"/>
    </location>
</feature>
<dbReference type="InterPro" id="IPR036390">
    <property type="entry name" value="WH_DNA-bd_sf"/>
</dbReference>
<dbReference type="InterPro" id="IPR000485">
    <property type="entry name" value="AsnC-type_HTH_dom"/>
</dbReference>
<dbReference type="InterPro" id="IPR011991">
    <property type="entry name" value="ArsR-like_HTH"/>
</dbReference>
<dbReference type="PRINTS" id="PR00033">
    <property type="entry name" value="HTHASNC"/>
</dbReference>
<dbReference type="InterPro" id="IPR011008">
    <property type="entry name" value="Dimeric_a/b-barrel"/>
</dbReference>
<organism evidence="6 7">
    <name type="scientific">Deinococcus aerolatus</name>
    <dbReference type="NCBI Taxonomy" id="522487"/>
    <lineage>
        <taxon>Bacteria</taxon>
        <taxon>Thermotogati</taxon>
        <taxon>Deinococcota</taxon>
        <taxon>Deinococci</taxon>
        <taxon>Deinococcales</taxon>
        <taxon>Deinococcaceae</taxon>
        <taxon>Deinococcus</taxon>
    </lineage>
</organism>
<dbReference type="PROSITE" id="PS50956">
    <property type="entry name" value="HTH_ASNC_2"/>
    <property type="match status" value="1"/>
</dbReference>
<keyword evidence="1" id="KW-0805">Transcription regulation</keyword>
<reference evidence="7" key="1">
    <citation type="journal article" date="2019" name="Int. J. Syst. Evol. Microbiol.">
        <title>The Global Catalogue of Microorganisms (GCM) 10K type strain sequencing project: providing services to taxonomists for standard genome sequencing and annotation.</title>
        <authorList>
            <consortium name="The Broad Institute Genomics Platform"/>
            <consortium name="The Broad Institute Genome Sequencing Center for Infectious Disease"/>
            <person name="Wu L."/>
            <person name="Ma J."/>
        </authorList>
    </citation>
    <scope>NUCLEOTIDE SEQUENCE [LARGE SCALE GENOMIC DNA]</scope>
    <source>
        <strain evidence="7">JCM 15442</strain>
    </source>
</reference>
<dbReference type="EMBL" id="BMOL01000028">
    <property type="protein sequence ID" value="GGL93634.1"/>
    <property type="molecule type" value="Genomic_DNA"/>
</dbReference>
<keyword evidence="3" id="KW-0804">Transcription</keyword>
<keyword evidence="2" id="KW-0238">DNA-binding</keyword>
<dbReference type="InterPro" id="IPR019888">
    <property type="entry name" value="Tscrpt_reg_AsnC-like"/>
</dbReference>
<evidence type="ECO:0000259" key="5">
    <source>
        <dbReference type="PROSITE" id="PS50956"/>
    </source>
</evidence>
<dbReference type="Proteomes" id="UP000639973">
    <property type="component" value="Unassembled WGS sequence"/>
</dbReference>
<dbReference type="InterPro" id="IPR019885">
    <property type="entry name" value="Tscrpt_reg_HTH_AsnC-type_CS"/>
</dbReference>
<name>A0ABQ2GG16_9DEIO</name>
<feature type="region of interest" description="Disordered" evidence="4">
    <location>
        <begin position="154"/>
        <end position="186"/>
    </location>
</feature>
<dbReference type="SUPFAM" id="SSF54909">
    <property type="entry name" value="Dimeric alpha+beta barrel"/>
    <property type="match status" value="1"/>
</dbReference>
<accession>A0ABQ2GG16</accession>
<dbReference type="SMART" id="SM00344">
    <property type="entry name" value="HTH_ASNC"/>
    <property type="match status" value="1"/>
</dbReference>
<evidence type="ECO:0000256" key="4">
    <source>
        <dbReference type="SAM" id="MobiDB-lite"/>
    </source>
</evidence>
<evidence type="ECO:0000313" key="7">
    <source>
        <dbReference type="Proteomes" id="UP000639973"/>
    </source>
</evidence>
<dbReference type="SUPFAM" id="SSF46785">
    <property type="entry name" value="Winged helix' DNA-binding domain"/>
    <property type="match status" value="1"/>
</dbReference>
<dbReference type="CDD" id="cd00090">
    <property type="entry name" value="HTH_ARSR"/>
    <property type="match status" value="1"/>
</dbReference>
<sequence length="186" mass="21168">MLELDETDWHILKVLRIDGRTPFREIARQVGVTEGTVRNRVNVLTESGSIRIIAVADPISLGVPVLASTYLRIQPAALNEFCDRIQASPLVCYLGVGLGQRNVIVESMHPDIHSLFDFTQRFFHQSEVMEYDTVQVIDIRKTVWDWNTVNPEFQSQRAHQSQRPQIRPTQKAAHLTPVPRIDGGMK</sequence>
<dbReference type="Pfam" id="PF13404">
    <property type="entry name" value="HTH_AsnC-type"/>
    <property type="match status" value="1"/>
</dbReference>
<keyword evidence="7" id="KW-1185">Reference proteome</keyword>
<evidence type="ECO:0000256" key="1">
    <source>
        <dbReference type="ARBA" id="ARBA00023015"/>
    </source>
</evidence>
<evidence type="ECO:0000256" key="2">
    <source>
        <dbReference type="ARBA" id="ARBA00023125"/>
    </source>
</evidence>
<gene>
    <name evidence="6" type="ORF">GCM10010840_34510</name>
</gene>
<feature type="domain" description="HTH asnC-type" evidence="5">
    <location>
        <begin position="4"/>
        <end position="64"/>
    </location>
</feature>
<dbReference type="Gene3D" id="1.10.10.10">
    <property type="entry name" value="Winged helix-like DNA-binding domain superfamily/Winged helix DNA-binding domain"/>
    <property type="match status" value="1"/>
</dbReference>
<evidence type="ECO:0000313" key="6">
    <source>
        <dbReference type="EMBL" id="GGL93634.1"/>
    </source>
</evidence>
<evidence type="ECO:0000256" key="3">
    <source>
        <dbReference type="ARBA" id="ARBA00023163"/>
    </source>
</evidence>
<dbReference type="RefSeq" id="WP_188974181.1">
    <property type="nucleotide sequence ID" value="NZ_BMOL01000028.1"/>
</dbReference>
<dbReference type="PROSITE" id="PS00519">
    <property type="entry name" value="HTH_ASNC_1"/>
    <property type="match status" value="1"/>
</dbReference>
<dbReference type="PANTHER" id="PTHR30154:SF34">
    <property type="entry name" value="TRANSCRIPTIONAL REGULATOR AZLB"/>
    <property type="match status" value="1"/>
</dbReference>
<dbReference type="InterPro" id="IPR036388">
    <property type="entry name" value="WH-like_DNA-bd_sf"/>
</dbReference>
<proteinExistence type="predicted"/>
<protein>
    <recommendedName>
        <fullName evidence="5">HTH asnC-type domain-containing protein</fullName>
    </recommendedName>
</protein>